<dbReference type="GO" id="GO:0003676">
    <property type="term" value="F:nucleic acid binding"/>
    <property type="evidence" value="ECO:0007669"/>
    <property type="project" value="InterPro"/>
</dbReference>
<dbReference type="GO" id="GO:0008270">
    <property type="term" value="F:zinc ion binding"/>
    <property type="evidence" value="ECO:0007669"/>
    <property type="project" value="UniProtKB-KW"/>
</dbReference>
<feature type="region of interest" description="Disordered" evidence="2">
    <location>
        <begin position="1"/>
        <end position="41"/>
    </location>
</feature>
<keyword evidence="5" id="KW-1185">Reference proteome</keyword>
<feature type="region of interest" description="Disordered" evidence="2">
    <location>
        <begin position="64"/>
        <end position="107"/>
    </location>
</feature>
<feature type="domain" description="CCHC-type" evidence="3">
    <location>
        <begin position="106"/>
        <end position="121"/>
    </location>
</feature>
<feature type="compositionally biased region" description="Basic and acidic residues" evidence="2">
    <location>
        <begin position="72"/>
        <end position="84"/>
    </location>
</feature>
<evidence type="ECO:0000259" key="3">
    <source>
        <dbReference type="PROSITE" id="PS50158"/>
    </source>
</evidence>
<evidence type="ECO:0000313" key="4">
    <source>
        <dbReference type="EMBL" id="CAL1396672.1"/>
    </source>
</evidence>
<dbReference type="InterPro" id="IPR036875">
    <property type="entry name" value="Znf_CCHC_sf"/>
</dbReference>
<dbReference type="Proteomes" id="UP001497516">
    <property type="component" value="Chromosome 6"/>
</dbReference>
<dbReference type="SMART" id="SM00343">
    <property type="entry name" value="ZnF_C2HC"/>
    <property type="match status" value="1"/>
</dbReference>
<name>A0AAV2FF72_9ROSI</name>
<proteinExistence type="predicted"/>
<evidence type="ECO:0000313" key="5">
    <source>
        <dbReference type="Proteomes" id="UP001497516"/>
    </source>
</evidence>
<feature type="region of interest" description="Disordered" evidence="2">
    <location>
        <begin position="125"/>
        <end position="148"/>
    </location>
</feature>
<gene>
    <name evidence="4" type="ORF">LTRI10_LOCUS37027</name>
</gene>
<reference evidence="4 5" key="1">
    <citation type="submission" date="2024-04" db="EMBL/GenBank/DDBJ databases">
        <authorList>
            <person name="Fracassetti M."/>
        </authorList>
    </citation>
    <scope>NUCLEOTIDE SEQUENCE [LARGE SCALE GENOMIC DNA]</scope>
</reference>
<dbReference type="InterPro" id="IPR001878">
    <property type="entry name" value="Znf_CCHC"/>
</dbReference>
<dbReference type="EMBL" id="OZ034819">
    <property type="protein sequence ID" value="CAL1396672.1"/>
    <property type="molecule type" value="Genomic_DNA"/>
</dbReference>
<feature type="compositionally biased region" description="Basic and acidic residues" evidence="2">
    <location>
        <begin position="1"/>
        <end position="24"/>
    </location>
</feature>
<organism evidence="4 5">
    <name type="scientific">Linum trigynum</name>
    <dbReference type="NCBI Taxonomy" id="586398"/>
    <lineage>
        <taxon>Eukaryota</taxon>
        <taxon>Viridiplantae</taxon>
        <taxon>Streptophyta</taxon>
        <taxon>Embryophyta</taxon>
        <taxon>Tracheophyta</taxon>
        <taxon>Spermatophyta</taxon>
        <taxon>Magnoliopsida</taxon>
        <taxon>eudicotyledons</taxon>
        <taxon>Gunneridae</taxon>
        <taxon>Pentapetalae</taxon>
        <taxon>rosids</taxon>
        <taxon>fabids</taxon>
        <taxon>Malpighiales</taxon>
        <taxon>Linaceae</taxon>
        <taxon>Linum</taxon>
    </lineage>
</organism>
<sequence length="148" mass="17266">MGSVVTHEDKLRREESEEPRKEKQSIAFKVSEHEEEFDSLDDMEDDELAMLSKHVAKLLRLRKERRRNINGRAKEADSDKDQFRQSKQNSRFRKELAEKNTSQEGCFKCGRNGHIKVDCPQIKKDKAHAATWSCSEDEDEDGESGRRQ</sequence>
<protein>
    <recommendedName>
        <fullName evidence="3">CCHC-type domain-containing protein</fullName>
    </recommendedName>
</protein>
<accession>A0AAV2FF72</accession>
<dbReference type="SUPFAM" id="SSF57756">
    <property type="entry name" value="Retrovirus zinc finger-like domains"/>
    <property type="match status" value="1"/>
</dbReference>
<dbReference type="Gene3D" id="4.10.60.10">
    <property type="entry name" value="Zinc finger, CCHC-type"/>
    <property type="match status" value="1"/>
</dbReference>
<dbReference type="Pfam" id="PF00098">
    <property type="entry name" value="zf-CCHC"/>
    <property type="match status" value="1"/>
</dbReference>
<dbReference type="PROSITE" id="PS50158">
    <property type="entry name" value="ZF_CCHC"/>
    <property type="match status" value="1"/>
</dbReference>
<keyword evidence="1" id="KW-0863">Zinc-finger</keyword>
<keyword evidence="1" id="KW-0862">Zinc</keyword>
<evidence type="ECO:0000256" key="1">
    <source>
        <dbReference type="PROSITE-ProRule" id="PRU00047"/>
    </source>
</evidence>
<dbReference type="AlphaFoldDB" id="A0AAV2FF72"/>
<keyword evidence="1" id="KW-0479">Metal-binding</keyword>
<evidence type="ECO:0000256" key="2">
    <source>
        <dbReference type="SAM" id="MobiDB-lite"/>
    </source>
</evidence>